<feature type="transmembrane region" description="Helical" evidence="2">
    <location>
        <begin position="963"/>
        <end position="983"/>
    </location>
</feature>
<feature type="transmembrane region" description="Helical" evidence="2">
    <location>
        <begin position="1091"/>
        <end position="1112"/>
    </location>
</feature>
<reference evidence="3 4" key="1">
    <citation type="submission" date="2019-11" db="EMBL/GenBank/DDBJ databases">
        <title>Comparative genomics of hydrocarbon-degrading Desulfosarcina strains.</title>
        <authorList>
            <person name="Watanabe M."/>
            <person name="Kojima H."/>
            <person name="Fukui M."/>
        </authorList>
    </citation>
    <scope>NUCLEOTIDE SEQUENCE [LARGE SCALE GENOMIC DNA]</scope>
    <source>
        <strain evidence="3 4">28bB2T</strain>
    </source>
</reference>
<feature type="transmembrane region" description="Helical" evidence="2">
    <location>
        <begin position="687"/>
        <end position="708"/>
    </location>
</feature>
<feature type="transmembrane region" description="Helical" evidence="2">
    <location>
        <begin position="995"/>
        <end position="1018"/>
    </location>
</feature>
<evidence type="ECO:0000256" key="1">
    <source>
        <dbReference type="SAM" id="MobiDB-lite"/>
    </source>
</evidence>
<feature type="transmembrane region" description="Helical" evidence="2">
    <location>
        <begin position="159"/>
        <end position="180"/>
    </location>
</feature>
<dbReference type="KEGG" id="dov:DSCO28_62490"/>
<feature type="transmembrane region" description="Helical" evidence="2">
    <location>
        <begin position="809"/>
        <end position="831"/>
    </location>
</feature>
<feature type="transmembrane region" description="Helical" evidence="2">
    <location>
        <begin position="1178"/>
        <end position="1196"/>
    </location>
</feature>
<protein>
    <submittedName>
        <fullName evidence="3">Uncharacterized protein</fullName>
    </submittedName>
</protein>
<feature type="transmembrane region" description="Helical" evidence="2">
    <location>
        <begin position="932"/>
        <end position="951"/>
    </location>
</feature>
<dbReference type="EMBL" id="AP021876">
    <property type="protein sequence ID" value="BBO85683.1"/>
    <property type="molecule type" value="Genomic_DNA"/>
</dbReference>
<proteinExistence type="predicted"/>
<feature type="transmembrane region" description="Helical" evidence="2">
    <location>
        <begin position="1234"/>
        <end position="1249"/>
    </location>
</feature>
<sequence length="1548" mass="169283">MQADRSWWARAKTIAMLPETFQNESKTARILVTGVRNVLDQLPRPLFRIGIDEEIAVQRLLFGVRPGNQPVRDVLADLLACIGPVVCKSPEQQSIFKAIAARQARAAADGLQDARRPVPPSVTSIVEPAPSPASAPLAGDPEADRAVEQQAREIKRSTLHIIIIAVLLGIGLAFIAFMAVPRSPSSTVTVTPEGKKSTSPAIDLTARWSSLKDLVGKGFVVSQDAGFIGRLILAFLPLVAAGLVIAHRRRLTRYLERGRTGALPTKEDAIRVSGSAPGIFGTGTRGRLLSLRTRLERPTGRLNIPATLRATIVSGGRFELKFATRSLSSEYLVLSRKLTDQAHLYHIGAALAAVMRKQEMHVRHYTFWREGVRLVEVRDFGGDGAPDRNIQELTSLQARFPDHRLIVLDEARHLIGRRGGIASWAEELRAWPEKIWLTPVDRSRWGAGEAAAQALGFELVSLADPDPLASLGSAFAGVTELFEPDLSPGEEGVYPRSLYRRSDEFTTLDPPCGEAVTTLMEELKTYLGAAAHRWLQACAVFPVLSPQLTTHLGMQLKGDDHGSRLFTLQGLAALSRLPWFKTGEMPDWLREALVNEMPDPWRERVRETVIQILAPTEAAEGRPSIEVIRRYRRRLVDAIADKLRAQPPSDQIRSRLLVDFLYQRRILSFGLPLWLFRGWREVFTPDALAIGGLGLLAALLTFTLYTPFAQGLDGWMEPLLAWLGQTRTTMILDAINLFGLYLLFTWSKDVVQGRDARAKAQRKVLVFCGFELVATLFPVLIWVCQSAYVTPVDNSLQYPRVISFPETNMLLLTILVGLCAAFLRAAVAPSLPKRIAAVPLAEAIGRTSFFRLLGYFARALVLGGSVGGLFGVLASQHAFGDLMQVDWTYLFAMSGLSGKRFFPVLRPILALPVVALAFGTTLKPLLGRWRTVFELVVAVFLGALIAEAVMVRIQLAGVQAGGGIWLPAILVATLAATALALALIRRQEAGRRQWLWFGVAAALSGTVLVSISFALGSIIRDFSLGFFISASLMMPLLMALASFIDLRVEGFRLPFLRALGHGLSILGLAYLLMSILGLGLLSLVFSINETLAFFILTFTVGCCTWFSILVWLKLTLAPPRISSASWPTVPATVPWLLVPVLLAITFRVLLTDILTIDLSGLFLPLAVFMGLRYRRTGFTAFAAGAWPLLIGYNAGPVSNMNLTSYFLGCLVFCLAAGNRDWLARQMERLGRGRRGILALLLVLPVYFDWNFNAGWVGYSGLDLLVLIVFVCGVVRRDAYRLMIVLSIVALVAKTAYLVDLPLRFATYTFSIGYGLDSLYDILSLWVAVWLGRRVGDGVAGYGAFDVVPSAPVQPKAGTFSSPQGEWLVLVLATLGARAHSRGRNVWRVLMSGPDGVLPRPLAPMFAAHLLFCAILFLAYQGISLGVAAGSWGKDFHGIGAMFIVATLAANLAAILAGAVLGRWSLLTIFLVGAFITFLEPLLLTSPETTIWQSAGVTLSIKVQPLHDVCEFLSCLGCAWLGIYLARTARSAAMTAESKSMRKNKNQSK</sequence>
<dbReference type="Proteomes" id="UP000425960">
    <property type="component" value="Chromosome"/>
</dbReference>
<feature type="transmembrane region" description="Helical" evidence="2">
    <location>
        <begin position="1124"/>
        <end position="1147"/>
    </location>
</feature>
<feature type="region of interest" description="Disordered" evidence="1">
    <location>
        <begin position="110"/>
        <end position="145"/>
    </location>
</feature>
<evidence type="ECO:0000256" key="2">
    <source>
        <dbReference type="SAM" id="Phobius"/>
    </source>
</evidence>
<feature type="transmembrane region" description="Helical" evidence="2">
    <location>
        <begin position="1202"/>
        <end position="1222"/>
    </location>
</feature>
<organism evidence="3 4">
    <name type="scientific">Desulfosarcina ovata subsp. sediminis</name>
    <dbReference type="NCBI Taxonomy" id="885957"/>
    <lineage>
        <taxon>Bacteria</taxon>
        <taxon>Pseudomonadati</taxon>
        <taxon>Thermodesulfobacteriota</taxon>
        <taxon>Desulfobacteria</taxon>
        <taxon>Desulfobacterales</taxon>
        <taxon>Desulfosarcinaceae</taxon>
        <taxon>Desulfosarcina</taxon>
    </lineage>
</organism>
<feature type="transmembrane region" description="Helical" evidence="2">
    <location>
        <begin position="728"/>
        <end position="744"/>
    </location>
</feature>
<feature type="transmembrane region" description="Helical" evidence="2">
    <location>
        <begin position="227"/>
        <end position="246"/>
    </location>
</feature>
<accession>A0A5K7ZZK7</accession>
<evidence type="ECO:0000313" key="4">
    <source>
        <dbReference type="Proteomes" id="UP000425960"/>
    </source>
</evidence>
<feature type="transmembrane region" description="Helical" evidence="2">
    <location>
        <begin position="1465"/>
        <end position="1485"/>
    </location>
</feature>
<feature type="transmembrane region" description="Helical" evidence="2">
    <location>
        <begin position="1281"/>
        <end position="1298"/>
    </location>
</feature>
<feature type="transmembrane region" description="Helical" evidence="2">
    <location>
        <begin position="1255"/>
        <end position="1274"/>
    </location>
</feature>
<feature type="transmembrane region" description="Helical" evidence="2">
    <location>
        <begin position="1409"/>
        <end position="1431"/>
    </location>
</feature>
<feature type="transmembrane region" description="Helical" evidence="2">
    <location>
        <begin position="1065"/>
        <end position="1085"/>
    </location>
</feature>
<feature type="transmembrane region" description="Helical" evidence="2">
    <location>
        <begin position="852"/>
        <end position="874"/>
    </location>
</feature>
<keyword evidence="2" id="KW-1133">Transmembrane helix</keyword>
<feature type="transmembrane region" description="Helical" evidence="2">
    <location>
        <begin position="1304"/>
        <end position="1330"/>
    </location>
</feature>
<feature type="transmembrane region" description="Helical" evidence="2">
    <location>
        <begin position="1153"/>
        <end position="1171"/>
    </location>
</feature>
<feature type="transmembrane region" description="Helical" evidence="2">
    <location>
        <begin position="1437"/>
        <end position="1458"/>
    </location>
</feature>
<feature type="transmembrane region" description="Helical" evidence="2">
    <location>
        <begin position="764"/>
        <end position="789"/>
    </location>
</feature>
<keyword evidence="2" id="KW-0472">Membrane</keyword>
<evidence type="ECO:0000313" key="3">
    <source>
        <dbReference type="EMBL" id="BBO85683.1"/>
    </source>
</evidence>
<feature type="transmembrane region" description="Helical" evidence="2">
    <location>
        <begin position="1505"/>
        <end position="1525"/>
    </location>
</feature>
<feature type="transmembrane region" description="Helical" evidence="2">
    <location>
        <begin position="1024"/>
        <end position="1044"/>
    </location>
</feature>
<name>A0A5K7ZZK7_9BACT</name>
<feature type="transmembrane region" description="Helical" evidence="2">
    <location>
        <begin position="901"/>
        <end position="920"/>
    </location>
</feature>
<keyword evidence="2" id="KW-0812">Transmembrane</keyword>
<gene>
    <name evidence="3" type="ORF">DSCO28_62490</name>
</gene>